<dbReference type="PANTHER" id="PTHR34290">
    <property type="entry name" value="SI:CH73-390P7.2"/>
    <property type="match status" value="1"/>
</dbReference>
<dbReference type="Proteomes" id="UP001317705">
    <property type="component" value="Chromosome"/>
</dbReference>
<evidence type="ECO:0000313" key="1">
    <source>
        <dbReference type="EMBL" id="BDV43003.1"/>
    </source>
</evidence>
<dbReference type="PANTHER" id="PTHR34290:SF2">
    <property type="entry name" value="OS04G0668800 PROTEIN"/>
    <property type="match status" value="1"/>
</dbReference>
<dbReference type="InterPro" id="IPR007263">
    <property type="entry name" value="DCC1-like"/>
</dbReference>
<dbReference type="InterPro" id="IPR044691">
    <property type="entry name" value="DCC1_Trx"/>
</dbReference>
<dbReference type="RefSeq" id="WP_282003775.1">
    <property type="nucleotide sequence ID" value="NZ_AP027151.1"/>
</dbReference>
<dbReference type="Pfam" id="PF04134">
    <property type="entry name" value="DCC1-like"/>
    <property type="match status" value="1"/>
</dbReference>
<proteinExistence type="predicted"/>
<name>A0ABM8EKP0_9BACT</name>
<sequence>MLDKPDFPLRVFYDGACPVCAAEIEHYGRRDREKKLVPVDISSPDFAAALYGIPLADFLYQLHAIDRRGRVYRGVDAFWAIWQAFPASTLYGFLGSLVVLPGVNGLARLCYRGFARIRTVLPKRNSSCATGSCRIGKGRPP</sequence>
<reference evidence="1 2" key="1">
    <citation type="submission" date="2022-12" db="EMBL/GenBank/DDBJ databases">
        <title>Polyphasic characterization of Geotalea uranireducens NIT-SL11 newly isolated from a complex of sewage sludge and microbially reduced graphene oxide.</title>
        <authorList>
            <person name="Xie L."/>
            <person name="Yoshida N."/>
            <person name="Meng L."/>
        </authorList>
    </citation>
    <scope>NUCLEOTIDE SEQUENCE [LARGE SCALE GENOMIC DNA]</scope>
    <source>
        <strain evidence="1 2">NIT-SL11</strain>
    </source>
</reference>
<organism evidence="1 2">
    <name type="scientific">Geotalea uraniireducens</name>
    <dbReference type="NCBI Taxonomy" id="351604"/>
    <lineage>
        <taxon>Bacteria</taxon>
        <taxon>Pseudomonadati</taxon>
        <taxon>Thermodesulfobacteriota</taxon>
        <taxon>Desulfuromonadia</taxon>
        <taxon>Geobacterales</taxon>
        <taxon>Geobacteraceae</taxon>
        <taxon>Geotalea</taxon>
    </lineage>
</organism>
<accession>A0ABM8EKP0</accession>
<gene>
    <name evidence="1" type="ORF">GURASL_19260</name>
</gene>
<evidence type="ECO:0000313" key="2">
    <source>
        <dbReference type="Proteomes" id="UP001317705"/>
    </source>
</evidence>
<protein>
    <submittedName>
        <fullName evidence="1">Thiol-disulfide oxidoreductase</fullName>
    </submittedName>
</protein>
<keyword evidence="2" id="KW-1185">Reference proteome</keyword>
<dbReference type="EMBL" id="AP027151">
    <property type="protein sequence ID" value="BDV43003.1"/>
    <property type="molecule type" value="Genomic_DNA"/>
</dbReference>